<reference evidence="1 2" key="1">
    <citation type="submission" date="2015-03" db="EMBL/GenBank/DDBJ databases">
        <authorList>
            <consortium name="Pathogen Informatics"/>
            <person name="Murphy D."/>
        </authorList>
    </citation>
    <scope>NUCLEOTIDE SEQUENCE [LARGE SCALE GENOMIC DNA]</scope>
    <source>
        <strain evidence="1 2">3400/83</strain>
    </source>
</reference>
<name>A0AAI9EN34_YERFR</name>
<dbReference type="Proteomes" id="UP000046784">
    <property type="component" value="Unassembled WGS sequence"/>
</dbReference>
<dbReference type="GO" id="GO:0006355">
    <property type="term" value="P:regulation of DNA-templated transcription"/>
    <property type="evidence" value="ECO:0007669"/>
    <property type="project" value="InterPro"/>
</dbReference>
<dbReference type="GO" id="GO:0003677">
    <property type="term" value="F:DNA binding"/>
    <property type="evidence" value="ECO:0007669"/>
    <property type="project" value="InterPro"/>
</dbReference>
<evidence type="ECO:0000313" key="1">
    <source>
        <dbReference type="EMBL" id="CFQ88303.1"/>
    </source>
</evidence>
<dbReference type="InterPro" id="IPR016032">
    <property type="entry name" value="Sig_transdc_resp-reg_C-effctor"/>
</dbReference>
<sequence length="258" mass="30408">MDVKNNSVEINSFNLKRIFASYFDWDDMDVNYTKIDLDSRDIYAMPSNYEWHLIYFDDDLDLSISERIIPGMQCWRDYSSKHSEVLLKNDKRESKIDICTRHGNIYEILSINSKRKLSFSDVMTIYKWKPTIADYAYRVWHQDLDIVLPLREKISPNKKIPNQKDDSTDELLTIHPYMRFGNVRFTRKEMITIRLLLSHRKVKEISAIQGCSITAEHSRIQRIKQKLNCEHHSLGGLFNALKNHGITLSCLETLLAYP</sequence>
<dbReference type="AlphaFoldDB" id="A0AAI9EN34"/>
<proteinExistence type="predicted"/>
<evidence type="ECO:0008006" key="3">
    <source>
        <dbReference type="Google" id="ProtNLM"/>
    </source>
</evidence>
<comment type="caution">
    <text evidence="1">The sequence shown here is derived from an EMBL/GenBank/DDBJ whole genome shotgun (WGS) entry which is preliminary data.</text>
</comment>
<protein>
    <recommendedName>
        <fullName evidence="3">Bacterial regulatory proteins, luxR family</fullName>
    </recommendedName>
</protein>
<accession>A0AAI9EN34</accession>
<dbReference type="EMBL" id="CGCB01000002">
    <property type="protein sequence ID" value="CFQ88303.1"/>
    <property type="molecule type" value="Genomic_DNA"/>
</dbReference>
<evidence type="ECO:0000313" key="2">
    <source>
        <dbReference type="Proteomes" id="UP000046784"/>
    </source>
</evidence>
<dbReference type="RefSeq" id="WP_050873040.1">
    <property type="nucleotide sequence ID" value="NZ_CABMMF010000002.1"/>
</dbReference>
<gene>
    <name evidence="1" type="ORF">ERS008524_00638</name>
</gene>
<organism evidence="1 2">
    <name type="scientific">Yersinia frederiksenii</name>
    <dbReference type="NCBI Taxonomy" id="29484"/>
    <lineage>
        <taxon>Bacteria</taxon>
        <taxon>Pseudomonadati</taxon>
        <taxon>Pseudomonadota</taxon>
        <taxon>Gammaproteobacteria</taxon>
        <taxon>Enterobacterales</taxon>
        <taxon>Yersiniaceae</taxon>
        <taxon>Yersinia</taxon>
    </lineage>
</organism>
<dbReference type="SUPFAM" id="SSF46894">
    <property type="entry name" value="C-terminal effector domain of the bipartite response regulators"/>
    <property type="match status" value="1"/>
</dbReference>